<reference evidence="7 9" key="1">
    <citation type="submission" date="2017-11" db="EMBL/GenBank/DDBJ databases">
        <title>Comparitive Functional Genomics of Dry Heat Resistant strains isolated from the Viking Spacecraft.</title>
        <authorList>
            <person name="Seuylemezian A."/>
            <person name="Cooper K."/>
            <person name="Vaishampayan P."/>
        </authorList>
    </citation>
    <scope>NUCLEOTIDE SEQUENCE [LARGE SCALE GENOMIC DNA]</scope>
    <source>
        <strain evidence="7 9">M4.6</strain>
    </source>
</reference>
<keyword evidence="2" id="KW-0378">Hydrolase</keyword>
<dbReference type="Pfam" id="PF19263">
    <property type="entry name" value="DUF5906"/>
    <property type="match status" value="1"/>
</dbReference>
<dbReference type="GO" id="GO:0004386">
    <property type="term" value="F:helicase activity"/>
    <property type="evidence" value="ECO:0007669"/>
    <property type="project" value="UniProtKB-KW"/>
</dbReference>
<dbReference type="PANTHER" id="PTHR35372">
    <property type="entry name" value="ATP BINDING PROTEIN-RELATED"/>
    <property type="match status" value="1"/>
</dbReference>
<evidence type="ECO:0000313" key="8">
    <source>
        <dbReference type="EMBL" id="PLR95007.1"/>
    </source>
</evidence>
<dbReference type="NCBIfam" id="TIGR01613">
    <property type="entry name" value="primase_Cterm"/>
    <property type="match status" value="1"/>
</dbReference>
<keyword evidence="3" id="KW-0347">Helicase</keyword>
<comment type="caution">
    <text evidence="7">The sequence shown here is derived from an EMBL/GenBank/DDBJ whole genome shotgun (WGS) entry which is preliminary data.</text>
</comment>
<dbReference type="OrthoDB" id="9763644at2"/>
<dbReference type="Proteomes" id="UP000234951">
    <property type="component" value="Unassembled WGS sequence"/>
</dbReference>
<organism evidence="7 9">
    <name type="scientific">Bacillus canaveralius</name>
    <dbReference type="NCBI Taxonomy" id="1403243"/>
    <lineage>
        <taxon>Bacteria</taxon>
        <taxon>Bacillati</taxon>
        <taxon>Bacillota</taxon>
        <taxon>Bacilli</taxon>
        <taxon>Bacillales</taxon>
        <taxon>Bacillaceae</taxon>
        <taxon>Bacillus</taxon>
    </lineage>
</organism>
<dbReference type="PROSITE" id="PS51206">
    <property type="entry name" value="SF3_HELICASE_1"/>
    <property type="match status" value="1"/>
</dbReference>
<dbReference type="InterPro" id="IPR004968">
    <property type="entry name" value="DNA_primase/NTPase_C"/>
</dbReference>
<protein>
    <recommendedName>
        <fullName evidence="6">SF3 helicase domain-containing protein</fullName>
    </recommendedName>
</protein>
<dbReference type="AlphaFoldDB" id="A0A2N5GK95"/>
<evidence type="ECO:0000313" key="7">
    <source>
        <dbReference type="EMBL" id="PLR81853.1"/>
    </source>
</evidence>
<reference evidence="8 10" key="2">
    <citation type="submission" date="2017-12" db="EMBL/GenBank/DDBJ databases">
        <title>Comparative Functional Genomics of Dry Heat Resistant strains isolated from the Viking Spacecraft.</title>
        <authorList>
            <person name="Seuylemezian A."/>
            <person name="Cooper K."/>
            <person name="Vaishampayan P."/>
        </authorList>
    </citation>
    <scope>NUCLEOTIDE SEQUENCE [LARGE SCALE GENOMIC DNA]</scope>
    <source>
        <strain evidence="8 10">ATCC 29669</strain>
    </source>
</reference>
<dbReference type="Proteomes" id="UP000235114">
    <property type="component" value="Unassembled WGS sequence"/>
</dbReference>
<evidence type="ECO:0000313" key="10">
    <source>
        <dbReference type="Proteomes" id="UP000235114"/>
    </source>
</evidence>
<keyword evidence="10" id="KW-1185">Reference proteome</keyword>
<dbReference type="InterPro" id="IPR045455">
    <property type="entry name" value="NrS-1_pol-like_helicase"/>
</dbReference>
<evidence type="ECO:0000256" key="5">
    <source>
        <dbReference type="SAM" id="MobiDB-lite"/>
    </source>
</evidence>
<dbReference type="PANTHER" id="PTHR35372:SF2">
    <property type="entry name" value="SF3 HELICASE DOMAIN-CONTAINING PROTEIN"/>
    <property type="match status" value="1"/>
</dbReference>
<dbReference type="GO" id="GO:0005524">
    <property type="term" value="F:ATP binding"/>
    <property type="evidence" value="ECO:0007669"/>
    <property type="project" value="UniProtKB-KW"/>
</dbReference>
<dbReference type="Pfam" id="PF03288">
    <property type="entry name" value="Pox_D5"/>
    <property type="match status" value="1"/>
</dbReference>
<dbReference type="GO" id="GO:0016787">
    <property type="term" value="F:hydrolase activity"/>
    <property type="evidence" value="ECO:0007669"/>
    <property type="project" value="UniProtKB-KW"/>
</dbReference>
<dbReference type="InterPro" id="IPR051620">
    <property type="entry name" value="ORF904-like_C"/>
</dbReference>
<dbReference type="InterPro" id="IPR014818">
    <property type="entry name" value="Phage/plasmid_primase_P4_C"/>
</dbReference>
<gene>
    <name evidence="7" type="ORF">CU635_13925</name>
    <name evidence="8" type="ORF">CVD25_15400</name>
</gene>
<keyword evidence="4" id="KW-0067">ATP-binding</keyword>
<name>A0A2N5GK95_9BACI</name>
<dbReference type="SMART" id="SM00885">
    <property type="entry name" value="D5_N"/>
    <property type="match status" value="1"/>
</dbReference>
<evidence type="ECO:0000256" key="3">
    <source>
        <dbReference type="ARBA" id="ARBA00022806"/>
    </source>
</evidence>
<dbReference type="SUPFAM" id="SSF52540">
    <property type="entry name" value="P-loop containing nucleoside triphosphate hydrolases"/>
    <property type="match status" value="1"/>
</dbReference>
<feature type="domain" description="SF3 helicase" evidence="6">
    <location>
        <begin position="310"/>
        <end position="466"/>
    </location>
</feature>
<keyword evidence="1" id="KW-0547">Nucleotide-binding</keyword>
<dbReference type="EMBL" id="PGVA01000029">
    <property type="protein sequence ID" value="PLR81853.1"/>
    <property type="molecule type" value="Genomic_DNA"/>
</dbReference>
<feature type="region of interest" description="Disordered" evidence="5">
    <location>
        <begin position="64"/>
        <end position="92"/>
    </location>
</feature>
<evidence type="ECO:0000313" key="9">
    <source>
        <dbReference type="Proteomes" id="UP000234951"/>
    </source>
</evidence>
<feature type="region of interest" description="Disordered" evidence="5">
    <location>
        <begin position="603"/>
        <end position="624"/>
    </location>
</feature>
<accession>A0A2N5GK95</accession>
<dbReference type="Pfam" id="PF08706">
    <property type="entry name" value="D5_N"/>
    <property type="match status" value="1"/>
</dbReference>
<dbReference type="InterPro" id="IPR006500">
    <property type="entry name" value="Helicase_put_C_phage/plasmid"/>
</dbReference>
<evidence type="ECO:0000256" key="2">
    <source>
        <dbReference type="ARBA" id="ARBA00022801"/>
    </source>
</evidence>
<sequence>MSELLCFYVTRKSAPNNNTRGVSYMSDKNIATIDYFTINFEEINRKFLSQEDFEDNELITIDCVGSGGNGGNNDDGTTTGADDDDNQSENRAHVPDDIFVPKYLADYLNNLVLPNQIENKFLIKVGEDALKKKIADVEQDNMSVKGNALKQRLPTKLEFDEVADIMMSIFTFKNIQMTERVEDTLLAVYDHNKNSAKRGTYNPNSGYFYEMMERLAPNFKRHEMDEVLHKIERSVSTVEQTKERHLFAVKNGIYNRQTRQLMPFDSKYVYLTKIPVDYKLNPMNPVLTAPDGYKWDVESWIRDITDNDADTTTLIWQVIADCLQPNYSCHKSIWFYSEKGNNGKGTVGQLIKNLLGKGNYSSLSVTDFNHEFLKETLLGVAANIADENDVSVFIDSVKDYKASVTGDDININRKYQKPLRIQFNGTNIQMMNGLPKTKDKTESFYRRIILVPFMKSFTNNGEREYIKSDYISRKEVLEYVLHKALDMDFDEYIVPQRSAEVLDSYREKNNPVLEFWNEYKEQFVWDLLPTQFLYDLFVKWHERNNPSGKVMSKRTFTDDLLAVVQAQGDPWVDKTGQNKKIQSKGKMDDDEPLITEFGLDRHDRSGKATPWMCPDYNGDNSSKKREFPRMKEYRGLLRA</sequence>
<evidence type="ECO:0000256" key="4">
    <source>
        <dbReference type="ARBA" id="ARBA00022840"/>
    </source>
</evidence>
<evidence type="ECO:0000256" key="1">
    <source>
        <dbReference type="ARBA" id="ARBA00022741"/>
    </source>
</evidence>
<evidence type="ECO:0000259" key="6">
    <source>
        <dbReference type="PROSITE" id="PS51206"/>
    </source>
</evidence>
<dbReference type="InterPro" id="IPR014015">
    <property type="entry name" value="Helicase_SF3_DNA-vir"/>
</dbReference>
<dbReference type="EMBL" id="PGVD01000043">
    <property type="protein sequence ID" value="PLR95007.1"/>
    <property type="molecule type" value="Genomic_DNA"/>
</dbReference>
<dbReference type="Gene3D" id="3.40.50.300">
    <property type="entry name" value="P-loop containing nucleotide triphosphate hydrolases"/>
    <property type="match status" value="1"/>
</dbReference>
<dbReference type="InterPro" id="IPR027417">
    <property type="entry name" value="P-loop_NTPase"/>
</dbReference>
<proteinExistence type="predicted"/>